<dbReference type="InterPro" id="IPR022946">
    <property type="entry name" value="UPF0313"/>
</dbReference>
<reference evidence="8 9" key="1">
    <citation type="journal article" date="2019" name="Front. Microbiol.">
        <title>Thermoanaerosceptrum fracticalcis gen. nov. sp. nov., a Novel Fumarate-Fermenting Microorganism From a Deep Fractured Carbonate Aquifer of the US Great Basin.</title>
        <authorList>
            <person name="Hamilton-Brehm S.D."/>
            <person name="Stewart L.E."/>
            <person name="Zavarin M."/>
            <person name="Caldwell M."/>
            <person name="Lawson P.A."/>
            <person name="Onstott T.C."/>
            <person name="Grzymski J."/>
            <person name="Neveux I."/>
            <person name="Lollar B.S."/>
            <person name="Russell C.E."/>
            <person name="Moser D.P."/>
        </authorList>
    </citation>
    <scope>NUCLEOTIDE SEQUENCE [LARGE SCALE GENOMIC DNA]</scope>
    <source>
        <strain evidence="8 9">DRI-13</strain>
    </source>
</reference>
<dbReference type="KEGG" id="tfr:BR63_04885"/>
<dbReference type="GO" id="GO:0005506">
    <property type="term" value="F:iron ion binding"/>
    <property type="evidence" value="ECO:0007669"/>
    <property type="project" value="UniProtKB-UniRule"/>
</dbReference>
<dbReference type="InterPro" id="IPR023404">
    <property type="entry name" value="rSAM_horseshoe"/>
</dbReference>
<dbReference type="InterPro" id="IPR013704">
    <property type="entry name" value="UPF0313_N"/>
</dbReference>
<dbReference type="Proteomes" id="UP000515847">
    <property type="component" value="Chromosome"/>
</dbReference>
<feature type="binding site" evidence="6">
    <location>
        <position position="310"/>
    </location>
    <ligand>
        <name>[4Fe-4S] cluster</name>
        <dbReference type="ChEBI" id="CHEBI:49883"/>
        <note>4Fe-4S-S-AdoMet</note>
    </ligand>
</feature>
<evidence type="ECO:0000256" key="3">
    <source>
        <dbReference type="ARBA" id="ARBA00022723"/>
    </source>
</evidence>
<dbReference type="InterPro" id="IPR024560">
    <property type="entry name" value="UPF0313_C"/>
</dbReference>
<protein>
    <submittedName>
        <fullName evidence="8">YgiQ family radical SAM protein</fullName>
    </submittedName>
</protein>
<evidence type="ECO:0000313" key="8">
    <source>
        <dbReference type="EMBL" id="QNB45703.1"/>
    </source>
</evidence>
<feature type="binding site" evidence="6">
    <location>
        <position position="313"/>
    </location>
    <ligand>
        <name>[4Fe-4S] cluster</name>
        <dbReference type="ChEBI" id="CHEBI:49883"/>
        <note>4Fe-4S-S-AdoMet</note>
    </ligand>
</feature>
<dbReference type="PANTHER" id="PTHR32331">
    <property type="entry name" value="UPF0313 PROTEIN YGIQ"/>
    <property type="match status" value="1"/>
</dbReference>
<feature type="binding site" evidence="6">
    <location>
        <position position="306"/>
    </location>
    <ligand>
        <name>[4Fe-4S] cluster</name>
        <dbReference type="ChEBI" id="CHEBI:49883"/>
        <note>4Fe-4S-S-AdoMet</note>
    </ligand>
</feature>
<feature type="domain" description="Radical SAM core" evidence="7">
    <location>
        <begin position="292"/>
        <end position="563"/>
    </location>
</feature>
<dbReference type="Pfam" id="PF11842">
    <property type="entry name" value="DUF3362"/>
    <property type="match status" value="1"/>
</dbReference>
<dbReference type="EMBL" id="CP045798">
    <property type="protein sequence ID" value="QNB45703.1"/>
    <property type="molecule type" value="Genomic_DNA"/>
</dbReference>
<keyword evidence="3 6" id="KW-0479">Metal-binding</keyword>
<dbReference type="PROSITE" id="PS51918">
    <property type="entry name" value="RADICAL_SAM"/>
    <property type="match status" value="1"/>
</dbReference>
<keyword evidence="5 6" id="KW-0411">Iron-sulfur</keyword>
<proteinExistence type="inferred from homology"/>
<dbReference type="Gene3D" id="3.80.30.20">
    <property type="entry name" value="tm_1862 like domain"/>
    <property type="match status" value="1"/>
</dbReference>
<gene>
    <name evidence="8" type="ORF">BR63_04885</name>
</gene>
<evidence type="ECO:0000313" key="9">
    <source>
        <dbReference type="Proteomes" id="UP000515847"/>
    </source>
</evidence>
<evidence type="ECO:0000256" key="2">
    <source>
        <dbReference type="ARBA" id="ARBA00022691"/>
    </source>
</evidence>
<sequence length="616" mass="70552">MAVPFLPISREDMEQLNWNYLDFLIITGDAYVDHPSFGTAIIGRYLEYLGFKVGIIPQPDWRDPQSLLKLGTPGLGVLITAGNLDSMLNHYTSRKKKRSRDLYSPGGQRGLRPDRATIVYTNLARQVFRSKPIIIGGIEASLRRFAHYDYWDNKVRRSILFDSKADLLVYGMAEYQIKHIAEGLKEGKTWSELTALPGICYISENKPEKYLEMPSFEECTASKEAFAQAFKISYLEQDPIRGRGLAQFHQDNRYLIQNPPAPPLTQEEMDRIYNLPYSRTYHPIYKNTPVPALEEIKFSITSHRGCFGACAFCALHFHQGRIIQNRSHQSILQEAHEMTLAPDFKGYIHDVGGPTANFRQPSCKKQLKYGTCRDRQCLVPKPCPQLEVDHTDYLHLLRSLRKIPKIKKVFVRSGLRYDYLLLDKKSPFLLELCEHHISGQLKVAPEHAAPKVTSIMGKSPITVFDQFHQAYHATNKRLKKKQYLIPYFMSGHPGTTLTDAIYLAEYLRDFGFQPDQVQEFIPTPGSLSTCMYYTGLDPFTYQKVHVPDPEERILQRALLQYKKPENYPLVLSALKKAGRQDLIGTGKECLIPPPRNVNNRTVNLTKSTSGINKKRY</sequence>
<dbReference type="SMART" id="SM00729">
    <property type="entry name" value="Elp3"/>
    <property type="match status" value="1"/>
</dbReference>
<dbReference type="InterPro" id="IPR007197">
    <property type="entry name" value="rSAM"/>
</dbReference>
<dbReference type="SUPFAM" id="SSF102114">
    <property type="entry name" value="Radical SAM enzymes"/>
    <property type="match status" value="1"/>
</dbReference>
<evidence type="ECO:0000259" key="7">
    <source>
        <dbReference type="PROSITE" id="PS51918"/>
    </source>
</evidence>
<keyword evidence="4 6" id="KW-0408">Iron</keyword>
<dbReference type="PANTHER" id="PTHR32331:SF0">
    <property type="entry name" value="UPF0313 PROTEIN YGIQ"/>
    <property type="match status" value="1"/>
</dbReference>
<dbReference type="SFLD" id="SFLDS00029">
    <property type="entry name" value="Radical_SAM"/>
    <property type="match status" value="1"/>
</dbReference>
<keyword evidence="9" id="KW-1185">Reference proteome</keyword>
<dbReference type="HAMAP" id="MF_01251">
    <property type="entry name" value="UPF0313"/>
    <property type="match status" value="1"/>
</dbReference>
<dbReference type="GO" id="GO:0051539">
    <property type="term" value="F:4 iron, 4 sulfur cluster binding"/>
    <property type="evidence" value="ECO:0007669"/>
    <property type="project" value="UniProtKB-KW"/>
</dbReference>
<dbReference type="InterPro" id="IPR058240">
    <property type="entry name" value="rSAM_sf"/>
</dbReference>
<dbReference type="SFLD" id="SFLDG01069">
    <property type="entry name" value="UPF0313"/>
    <property type="match status" value="1"/>
</dbReference>
<dbReference type="RefSeq" id="WP_153801984.1">
    <property type="nucleotide sequence ID" value="NZ_CP045798.1"/>
</dbReference>
<organism evidence="8 9">
    <name type="scientific">Thermanaerosceptrum fracticalcis</name>
    <dbReference type="NCBI Taxonomy" id="1712410"/>
    <lineage>
        <taxon>Bacteria</taxon>
        <taxon>Bacillati</taxon>
        <taxon>Bacillota</taxon>
        <taxon>Clostridia</taxon>
        <taxon>Eubacteriales</taxon>
        <taxon>Peptococcaceae</taxon>
        <taxon>Thermanaerosceptrum</taxon>
    </lineage>
</organism>
<dbReference type="OrthoDB" id="9803479at2"/>
<dbReference type="InterPro" id="IPR006638">
    <property type="entry name" value="Elp3/MiaA/NifB-like_rSAM"/>
</dbReference>
<dbReference type="Pfam" id="PF08497">
    <property type="entry name" value="Radical_SAM_N"/>
    <property type="match status" value="1"/>
</dbReference>
<keyword evidence="1 6" id="KW-0004">4Fe-4S</keyword>
<comment type="similarity">
    <text evidence="6">Belongs to the UPF0313 family.</text>
</comment>
<dbReference type="NCBIfam" id="TIGR03904">
    <property type="entry name" value="SAM_YgiQ"/>
    <property type="match status" value="1"/>
</dbReference>
<evidence type="ECO:0000256" key="6">
    <source>
        <dbReference type="HAMAP-Rule" id="MF_01251"/>
    </source>
</evidence>
<evidence type="ECO:0000256" key="4">
    <source>
        <dbReference type="ARBA" id="ARBA00023004"/>
    </source>
</evidence>
<dbReference type="AlphaFoldDB" id="A0A7G6E0U9"/>
<comment type="cofactor">
    <cofactor evidence="6">
        <name>[4Fe-4S] cluster</name>
        <dbReference type="ChEBI" id="CHEBI:49883"/>
    </cofactor>
    <text evidence="6">Binds 1 [4Fe-4S] cluster. The cluster is coordinated with 3 cysteines and an exchangeable S-adenosyl-L-methionine.</text>
</comment>
<name>A0A7G6E0U9_THEFR</name>
<evidence type="ECO:0000256" key="1">
    <source>
        <dbReference type="ARBA" id="ARBA00022485"/>
    </source>
</evidence>
<evidence type="ECO:0000256" key="5">
    <source>
        <dbReference type="ARBA" id="ARBA00023014"/>
    </source>
</evidence>
<keyword evidence="2 6" id="KW-0949">S-adenosyl-L-methionine</keyword>
<dbReference type="GO" id="GO:0003824">
    <property type="term" value="F:catalytic activity"/>
    <property type="evidence" value="ECO:0007669"/>
    <property type="project" value="InterPro"/>
</dbReference>
<accession>A0A7G6E0U9</accession>